<organism evidence="3 4">
    <name type="scientific">Linnemannia exigua</name>
    <dbReference type="NCBI Taxonomy" id="604196"/>
    <lineage>
        <taxon>Eukaryota</taxon>
        <taxon>Fungi</taxon>
        <taxon>Fungi incertae sedis</taxon>
        <taxon>Mucoromycota</taxon>
        <taxon>Mortierellomycotina</taxon>
        <taxon>Mortierellomycetes</taxon>
        <taxon>Mortierellales</taxon>
        <taxon>Mortierellaceae</taxon>
        <taxon>Linnemannia</taxon>
    </lineage>
</organism>
<feature type="chain" id="PRO_5041978185" evidence="2">
    <location>
        <begin position="21"/>
        <end position="87"/>
    </location>
</feature>
<keyword evidence="2" id="KW-0732">Signal</keyword>
<dbReference type="EMBL" id="JAAAIL010000260">
    <property type="protein sequence ID" value="KAG0277632.1"/>
    <property type="molecule type" value="Genomic_DNA"/>
</dbReference>
<feature type="non-terminal residue" evidence="3">
    <location>
        <position position="87"/>
    </location>
</feature>
<name>A0AAD4H9R0_9FUNG</name>
<evidence type="ECO:0000313" key="3">
    <source>
        <dbReference type="EMBL" id="KAG0277632.1"/>
    </source>
</evidence>
<feature type="signal peptide" evidence="2">
    <location>
        <begin position="1"/>
        <end position="20"/>
    </location>
</feature>
<proteinExistence type="predicted"/>
<keyword evidence="4" id="KW-1185">Reference proteome</keyword>
<evidence type="ECO:0000256" key="1">
    <source>
        <dbReference type="SAM" id="MobiDB-lite"/>
    </source>
</evidence>
<dbReference type="Proteomes" id="UP001194580">
    <property type="component" value="Unassembled WGS sequence"/>
</dbReference>
<feature type="compositionally biased region" description="Pro residues" evidence="1">
    <location>
        <begin position="77"/>
        <end position="87"/>
    </location>
</feature>
<feature type="compositionally biased region" description="Low complexity" evidence="1">
    <location>
        <begin position="65"/>
        <end position="76"/>
    </location>
</feature>
<gene>
    <name evidence="3" type="ORF">BGZ95_005636</name>
</gene>
<reference evidence="3" key="1">
    <citation type="journal article" date="2020" name="Fungal Divers.">
        <title>Resolving the Mortierellaceae phylogeny through synthesis of multi-gene phylogenetics and phylogenomics.</title>
        <authorList>
            <person name="Vandepol N."/>
            <person name="Liber J."/>
            <person name="Desiro A."/>
            <person name="Na H."/>
            <person name="Kennedy M."/>
            <person name="Barry K."/>
            <person name="Grigoriev I.V."/>
            <person name="Miller A.N."/>
            <person name="O'Donnell K."/>
            <person name="Stajich J.E."/>
            <person name="Bonito G."/>
        </authorList>
    </citation>
    <scope>NUCLEOTIDE SEQUENCE</scope>
    <source>
        <strain evidence="3">NRRL 28262</strain>
    </source>
</reference>
<protein>
    <submittedName>
        <fullName evidence="3">Uncharacterized protein</fullName>
    </submittedName>
</protein>
<dbReference type="AlphaFoldDB" id="A0AAD4H9R0"/>
<comment type="caution">
    <text evidence="3">The sequence shown here is derived from an EMBL/GenBank/DDBJ whole genome shotgun (WGS) entry which is preliminary data.</text>
</comment>
<accession>A0AAD4H9R0</accession>
<feature type="compositionally biased region" description="Pro residues" evidence="1">
    <location>
        <begin position="51"/>
        <end position="64"/>
    </location>
</feature>
<evidence type="ECO:0000256" key="2">
    <source>
        <dbReference type="SAM" id="SignalP"/>
    </source>
</evidence>
<feature type="region of interest" description="Disordered" evidence="1">
    <location>
        <begin position="45"/>
        <end position="87"/>
    </location>
</feature>
<evidence type="ECO:0000313" key="4">
    <source>
        <dbReference type="Proteomes" id="UP001194580"/>
    </source>
</evidence>
<sequence>MKLLSLAFATALVAASLVEARPIDTVEQWVNEAEADEVLHIRAISRSSAIPEPPQPSSTPPPTWIPTTSSGSQPSNTPTPPTWVPTT</sequence>